<name>A0A8X7TCP7_CANPA</name>
<feature type="compositionally biased region" description="Low complexity" evidence="1">
    <location>
        <begin position="36"/>
        <end position="76"/>
    </location>
</feature>
<dbReference type="OrthoDB" id="4026234at2759"/>
<gene>
    <name evidence="2" type="ORF">FOB60_000246</name>
</gene>
<sequence>MYKYAQNSPVVVSEPVLKHIHKLEVSVDPEPKRLKLQQQQHQQQQPLHHQSQSQQPITMSASSAQQQQQGKQSCSSTTLHHDSLKGTFTPLTTTNSYDGLIQKPSTVSMINEQHFTTGQQSSGHMYSQSQSITVSSSFDCPCGHLHGPGQGHHEDIGAIGFAHFPLLRGPD</sequence>
<evidence type="ECO:0000256" key="1">
    <source>
        <dbReference type="SAM" id="MobiDB-lite"/>
    </source>
</evidence>
<reference evidence="2" key="1">
    <citation type="submission" date="2020-03" db="EMBL/GenBank/DDBJ databases">
        <title>FDA dAtabase for Regulatory Grade micrObial Sequences (FDA-ARGOS): Supporting development and validation of Infectious Disease Dx tests.</title>
        <authorList>
            <person name="Campos J."/>
            <person name="Goldberg B."/>
            <person name="Tallon L."/>
            <person name="Sadzewicz L."/>
            <person name="Vavikolanu K."/>
            <person name="Mehta A."/>
            <person name="Aluvathingal J."/>
            <person name="Nadendla S."/>
            <person name="Nandy P."/>
            <person name="Geyer C."/>
            <person name="Yan Y."/>
            <person name="Sichtig H."/>
        </authorList>
    </citation>
    <scope>NUCLEOTIDE SEQUENCE [LARGE SCALE GENOMIC DNA]</scope>
    <source>
        <strain evidence="2">FDAARGOS_652</strain>
    </source>
</reference>
<dbReference type="AlphaFoldDB" id="A0A8X7TCP7"/>
<proteinExistence type="predicted"/>
<evidence type="ECO:0000313" key="2">
    <source>
        <dbReference type="EMBL" id="KAF6058664.1"/>
    </source>
</evidence>
<dbReference type="EMBL" id="JABWAB010000001">
    <property type="protein sequence ID" value="KAF6058664.1"/>
    <property type="molecule type" value="Genomic_DNA"/>
</dbReference>
<feature type="region of interest" description="Disordered" evidence="1">
    <location>
        <begin position="33"/>
        <end position="96"/>
    </location>
</feature>
<organism evidence="2 3">
    <name type="scientific">Candida parapsilosis</name>
    <name type="common">Yeast</name>
    <dbReference type="NCBI Taxonomy" id="5480"/>
    <lineage>
        <taxon>Eukaryota</taxon>
        <taxon>Fungi</taxon>
        <taxon>Dikarya</taxon>
        <taxon>Ascomycota</taxon>
        <taxon>Saccharomycotina</taxon>
        <taxon>Pichiomycetes</taxon>
        <taxon>Debaryomycetaceae</taxon>
        <taxon>Candida/Lodderomyces clade</taxon>
        <taxon>Candida</taxon>
    </lineage>
</organism>
<accession>A0A8X7TCP7</accession>
<evidence type="ECO:0000313" key="3">
    <source>
        <dbReference type="Proteomes" id="UP000590412"/>
    </source>
</evidence>
<protein>
    <submittedName>
        <fullName evidence="2">Uncharacterized protein</fullName>
    </submittedName>
</protein>
<dbReference type="Proteomes" id="UP000590412">
    <property type="component" value="Unassembled WGS sequence"/>
</dbReference>
<comment type="caution">
    <text evidence="2">The sequence shown here is derived from an EMBL/GenBank/DDBJ whole genome shotgun (WGS) entry which is preliminary data.</text>
</comment>